<comment type="caution">
    <text evidence="1">The sequence shown here is derived from an EMBL/GenBank/DDBJ whole genome shotgun (WGS) entry which is preliminary data.</text>
</comment>
<dbReference type="PANTHER" id="PTHR42085:SF8">
    <property type="entry name" value="F-BOX DOMAIN-CONTAINING PROTEIN"/>
    <property type="match status" value="1"/>
</dbReference>
<dbReference type="InterPro" id="IPR038883">
    <property type="entry name" value="AN11006-like"/>
</dbReference>
<gene>
    <name evidence="1" type="ORF">LTR97_006089</name>
</gene>
<accession>A0AAN7VRM3</accession>
<dbReference type="EMBL" id="JAVRQU010000008">
    <property type="protein sequence ID" value="KAK5699955.1"/>
    <property type="molecule type" value="Genomic_DNA"/>
</dbReference>
<dbReference type="AlphaFoldDB" id="A0AAN7VRM3"/>
<name>A0AAN7VRM3_9PEZI</name>
<dbReference type="Proteomes" id="UP001310594">
    <property type="component" value="Unassembled WGS sequence"/>
</dbReference>
<evidence type="ECO:0000313" key="2">
    <source>
        <dbReference type="Proteomes" id="UP001310594"/>
    </source>
</evidence>
<organism evidence="1 2">
    <name type="scientific">Elasticomyces elasticus</name>
    <dbReference type="NCBI Taxonomy" id="574655"/>
    <lineage>
        <taxon>Eukaryota</taxon>
        <taxon>Fungi</taxon>
        <taxon>Dikarya</taxon>
        <taxon>Ascomycota</taxon>
        <taxon>Pezizomycotina</taxon>
        <taxon>Dothideomycetes</taxon>
        <taxon>Dothideomycetidae</taxon>
        <taxon>Mycosphaerellales</taxon>
        <taxon>Teratosphaeriaceae</taxon>
        <taxon>Elasticomyces</taxon>
    </lineage>
</organism>
<sequence length="288" mass="32007">MINTCTDCIDSIGGHALAEIEGHEKVIQASVLTDGTATNDAIAADNVITANNAIAASSTIGFLDLPPEIRNIVYGLALHHEEPLQLDGDPPQVVNYIHDEPYRFLDDDFEPPHLPTPYLNVSLLLVSRQVYAEAVPMLYGSNTIAFSARYTPSERPLYAFLLQTGTSRKYLRRIKVRSFGNYSTVRSALHLLKDSKQLDSFECSSDMLYKLNYAPGRVKSFVPWLRTLKKAATADPECKGALEILRLNPHEESFTLEAVGGQAVFDQRLADRQEKQKQIMAKLAKELA</sequence>
<protein>
    <submittedName>
        <fullName evidence="1">Uncharacterized protein</fullName>
    </submittedName>
</protein>
<evidence type="ECO:0000313" key="1">
    <source>
        <dbReference type="EMBL" id="KAK5699955.1"/>
    </source>
</evidence>
<proteinExistence type="predicted"/>
<dbReference type="PANTHER" id="PTHR42085">
    <property type="entry name" value="F-BOX DOMAIN-CONTAINING PROTEIN"/>
    <property type="match status" value="1"/>
</dbReference>
<reference evidence="1" key="1">
    <citation type="submission" date="2023-08" db="EMBL/GenBank/DDBJ databases">
        <title>Black Yeasts Isolated from many extreme environments.</title>
        <authorList>
            <person name="Coleine C."/>
            <person name="Stajich J.E."/>
            <person name="Selbmann L."/>
        </authorList>
    </citation>
    <scope>NUCLEOTIDE SEQUENCE</scope>
    <source>
        <strain evidence="1">CCFEE 5810</strain>
    </source>
</reference>